<protein>
    <recommendedName>
        <fullName evidence="4">DUF1554 domain-containing protein</fullName>
    </recommendedName>
</protein>
<dbReference type="EMBL" id="JACHIJ010000003">
    <property type="protein sequence ID" value="MBB5052695.1"/>
    <property type="molecule type" value="Genomic_DNA"/>
</dbReference>
<accession>A0A840MXY6</accession>
<feature type="chain" id="PRO_5032411597" description="DUF1554 domain-containing protein" evidence="1">
    <location>
        <begin position="23"/>
        <end position="715"/>
    </location>
</feature>
<proteinExistence type="predicted"/>
<dbReference type="AlphaFoldDB" id="A0A840MXY6"/>
<evidence type="ECO:0000256" key="1">
    <source>
        <dbReference type="SAM" id="SignalP"/>
    </source>
</evidence>
<comment type="caution">
    <text evidence="2">The sequence shown here is derived from an EMBL/GenBank/DDBJ whole genome shotgun (WGS) entry which is preliminary data.</text>
</comment>
<dbReference type="RefSeq" id="WP_184085706.1">
    <property type="nucleotide sequence ID" value="NZ_JACHIJ010000003.1"/>
</dbReference>
<evidence type="ECO:0000313" key="2">
    <source>
        <dbReference type="EMBL" id="MBB5052695.1"/>
    </source>
</evidence>
<gene>
    <name evidence="2" type="ORF">HNQ36_002669</name>
</gene>
<evidence type="ECO:0000313" key="3">
    <source>
        <dbReference type="Proteomes" id="UP000521227"/>
    </source>
</evidence>
<feature type="signal peptide" evidence="1">
    <location>
        <begin position="1"/>
        <end position="22"/>
    </location>
</feature>
<organism evidence="2 3">
    <name type="scientific">Afipia massiliensis</name>
    <dbReference type="NCBI Taxonomy" id="211460"/>
    <lineage>
        <taxon>Bacteria</taxon>
        <taxon>Pseudomonadati</taxon>
        <taxon>Pseudomonadota</taxon>
        <taxon>Alphaproteobacteria</taxon>
        <taxon>Hyphomicrobiales</taxon>
        <taxon>Nitrobacteraceae</taxon>
        <taxon>Afipia</taxon>
    </lineage>
</organism>
<evidence type="ECO:0008006" key="4">
    <source>
        <dbReference type="Google" id="ProtNLM"/>
    </source>
</evidence>
<sequence>MKLLNAVAFVAFQFAFASPASALEAQPGDACPVVGRYTFSGGPELSGVTHQMVCNASNIWSSILDNDAAGNAALAHAVSLTGDISPSQITTNQNDYSPAGLSTASVLRVNSDASRNVTSLAGGADGRIVTIMNVGSFPIVLKNDDGATGTAANRFALTGDLTLAAKQSAMLMYDSTASRWRQIANGTASGGTTAAAGSDRQIQFNNAGVLGGVPNFEFNTDGHLDYWENLTTTAGGSYAHARFHADVAPTAAQTSGRTTRGLQGAIWVSAGNTNQVRKVIGSDGFAQNLGTGAIESIMGVQGYTYNNGNAAITNMFGSYTGVESTTGTVTSMLGTDIDTLVSGGTVSNVYGLLVNNQITGGAVTNRYGIYMNPPTGSATNDWGIYQDGTQSNRFNGNIGIGKNPGAGLDVGTSVAFSGDISPAQITANQNDYNPPGLSTASVLRMSSDASRTITGLAGGVDGRVLTILNVGTNPIVLSNQDASSTTANRFAFGINVTLAADQTAAVIYDATSQRWRAAGLPFDTGTCGDSTSGFFVLTQDSWNGDLVTAAGGGMSGLDAGNALCLGDLTTYDWQCKSVAQNRGLLNSTHVKAFLCDSAGCNDATASTVYYYARSNDPNSGGNRFKTDASGRGPQEASYWDNNYNMNDTRNLWSGRNGGTMLAWPDTPNATCANWTSSSAGLNGRTGNTNNYETKRWSNGSPTCNNANRLVCFVNP</sequence>
<name>A0A840MXY6_9BRAD</name>
<dbReference type="Proteomes" id="UP000521227">
    <property type="component" value="Unassembled WGS sequence"/>
</dbReference>
<keyword evidence="1" id="KW-0732">Signal</keyword>
<reference evidence="2 3" key="1">
    <citation type="submission" date="2020-08" db="EMBL/GenBank/DDBJ databases">
        <title>Genomic Encyclopedia of Type Strains, Phase IV (KMG-IV): sequencing the most valuable type-strain genomes for metagenomic binning, comparative biology and taxonomic classification.</title>
        <authorList>
            <person name="Goeker M."/>
        </authorList>
    </citation>
    <scope>NUCLEOTIDE SEQUENCE [LARGE SCALE GENOMIC DNA]</scope>
    <source>
        <strain evidence="2 3">DSM 17498</strain>
    </source>
</reference>